<feature type="compositionally biased region" description="Low complexity" evidence="1">
    <location>
        <begin position="568"/>
        <end position="601"/>
    </location>
</feature>
<feature type="compositionally biased region" description="Polar residues" evidence="1">
    <location>
        <begin position="381"/>
        <end position="390"/>
    </location>
</feature>
<sequence length="628" mass="69935">MTLPRRFYKMLATLGLTLILAGVALVPRSAWASMEDAAIFYDELKDQGEWVDYGSYGPVWYPTRVQENWRPYVDGRWTPTDEGYVFETQEPWGFATYHYGNWMPTREYGWVWVPGRTWYPNTVAWRTSPDSVGPDASYIGWAPVPPPDYTPAPGYYPPNYSGGGSYNGGLDSLLTSPFWIFVRAASFLLGFASPYSPSYSYCGCNCLVPVQAVPYYYTRTVIVNNYYSPTYYPAGYIATGGYYNWGPPIPYVARVTRIRQVTINNYIRQTNLYQLRNVAPPPGVLARRAYFRDVLPPAMLHQQPLPRGARIQAAHVARESLVRPNLVHAGVIKTPPRISAAIPKAQVESGPFNRGVPGAALPAGAVMRPDTQMQKHINSIPASRQITPVSPSARHWNVPPAPGAAMVQPQGTPSHRSPEVTSVSGPTATGSLPHNRGPQPTPQTIGAPGTPQAVMPQRSSKPQEYQPGPWGRHMQAPQTTAAPGQYPRSRPLQTSLPGTPPPAATANPLQNTPPRQFRTPPPQPTPFTPQPQRQAPFQPQTVKQAPMQTQPQMHRPAPPFQPSHMQHQPSVQPPQMQRQPRPQPLQMQHQPPPQVQQQLPRQSPPQGQPRPQGQQRQQNNQRHNQQNQ</sequence>
<proteinExistence type="predicted"/>
<gene>
    <name evidence="2" type="ORF">ENV52_05100</name>
</gene>
<dbReference type="EMBL" id="DTGR01000076">
    <property type="protein sequence ID" value="HHS29062.1"/>
    <property type="molecule type" value="Genomic_DNA"/>
</dbReference>
<organism evidence="2">
    <name type="scientific">Desulfobacca acetoxidans</name>
    <dbReference type="NCBI Taxonomy" id="60893"/>
    <lineage>
        <taxon>Bacteria</taxon>
        <taxon>Pseudomonadati</taxon>
        <taxon>Thermodesulfobacteriota</taxon>
        <taxon>Desulfobaccia</taxon>
        <taxon>Desulfobaccales</taxon>
        <taxon>Desulfobaccaceae</taxon>
        <taxon>Desulfobacca</taxon>
    </lineage>
</organism>
<feature type="compositionally biased region" description="Low complexity" evidence="1">
    <location>
        <begin position="530"/>
        <end position="541"/>
    </location>
</feature>
<reference evidence="2" key="1">
    <citation type="journal article" date="2020" name="mSystems">
        <title>Genome- and Community-Level Interaction Insights into Carbon Utilization and Element Cycling Functions of Hydrothermarchaeota in Hydrothermal Sediment.</title>
        <authorList>
            <person name="Zhou Z."/>
            <person name="Liu Y."/>
            <person name="Xu W."/>
            <person name="Pan J."/>
            <person name="Luo Z.H."/>
            <person name="Li M."/>
        </authorList>
    </citation>
    <scope>NUCLEOTIDE SEQUENCE [LARGE SCALE GENOMIC DNA]</scope>
    <source>
        <strain evidence="2">SpSt-767</strain>
    </source>
</reference>
<feature type="compositionally biased region" description="Polar residues" evidence="1">
    <location>
        <begin position="409"/>
        <end position="432"/>
    </location>
</feature>
<name>A0A7V6A2H4_9BACT</name>
<feature type="region of interest" description="Disordered" evidence="1">
    <location>
        <begin position="381"/>
        <end position="628"/>
    </location>
</feature>
<dbReference type="Pfam" id="PF20245">
    <property type="entry name" value="DUF6600"/>
    <property type="match status" value="1"/>
</dbReference>
<dbReference type="AlphaFoldDB" id="A0A7V6A2H4"/>
<feature type="compositionally biased region" description="Pro residues" evidence="1">
    <location>
        <begin position="519"/>
        <end position="529"/>
    </location>
</feature>
<comment type="caution">
    <text evidence="2">The sequence shown here is derived from an EMBL/GenBank/DDBJ whole genome shotgun (WGS) entry which is preliminary data.</text>
</comment>
<accession>A0A7V6A2H4</accession>
<feature type="compositionally biased region" description="Low complexity" evidence="1">
    <location>
        <begin position="609"/>
        <end position="628"/>
    </location>
</feature>
<protein>
    <submittedName>
        <fullName evidence="2">Uncharacterized protein</fullName>
    </submittedName>
</protein>
<evidence type="ECO:0000313" key="2">
    <source>
        <dbReference type="EMBL" id="HHS29062.1"/>
    </source>
</evidence>
<evidence type="ECO:0000256" key="1">
    <source>
        <dbReference type="SAM" id="MobiDB-lite"/>
    </source>
</evidence>
<dbReference type="InterPro" id="IPR046535">
    <property type="entry name" value="DUF6600"/>
</dbReference>
<feature type="compositionally biased region" description="Polar residues" evidence="1">
    <location>
        <begin position="542"/>
        <end position="552"/>
    </location>
</feature>
<feature type="compositionally biased region" description="Low complexity" evidence="1">
    <location>
        <begin position="504"/>
        <end position="518"/>
    </location>
</feature>